<feature type="signal peptide" evidence="1">
    <location>
        <begin position="1"/>
        <end position="16"/>
    </location>
</feature>
<keyword evidence="3" id="KW-1185">Reference proteome</keyword>
<dbReference type="EMBL" id="ABCS01000068">
    <property type="protein sequence ID" value="EDM76295.1"/>
    <property type="molecule type" value="Genomic_DNA"/>
</dbReference>
<sequence>MVVWAAALVFAAPARAAAKPMEAVSEAHPGHHHAEYPNLLGVRVGYLSILAPSEKEGERGVELRPGVFAGLSYERTLIHEWLELEVSVPLAVVFAEDTELALPMDLHLKKPFHPSPRVSPYLALGPTVDLTVTPELRAAVGASFAVGTYLWPTPRVGVDVELDYNLVAEAGRPVHELLFAVGPVFRL</sequence>
<feature type="chain" id="PRO_5002697679" description="Outer membrane protein beta-barrel domain-containing protein" evidence="1">
    <location>
        <begin position="17"/>
        <end position="187"/>
    </location>
</feature>
<name>A6GCX1_9BACT</name>
<dbReference type="AlphaFoldDB" id="A6GCX1"/>
<evidence type="ECO:0000313" key="2">
    <source>
        <dbReference type="EMBL" id="EDM76295.1"/>
    </source>
</evidence>
<evidence type="ECO:0000313" key="3">
    <source>
        <dbReference type="Proteomes" id="UP000005801"/>
    </source>
</evidence>
<organism evidence="2 3">
    <name type="scientific">Plesiocystis pacifica SIR-1</name>
    <dbReference type="NCBI Taxonomy" id="391625"/>
    <lineage>
        <taxon>Bacteria</taxon>
        <taxon>Pseudomonadati</taxon>
        <taxon>Myxococcota</taxon>
        <taxon>Polyangia</taxon>
        <taxon>Nannocystales</taxon>
        <taxon>Nannocystaceae</taxon>
        <taxon>Plesiocystis</taxon>
    </lineage>
</organism>
<proteinExistence type="predicted"/>
<comment type="caution">
    <text evidence="2">The sequence shown here is derived from an EMBL/GenBank/DDBJ whole genome shotgun (WGS) entry which is preliminary data.</text>
</comment>
<accession>A6GCX1</accession>
<gene>
    <name evidence="2" type="ORF">PPSIR1_07882</name>
</gene>
<dbReference type="Proteomes" id="UP000005801">
    <property type="component" value="Unassembled WGS sequence"/>
</dbReference>
<evidence type="ECO:0000256" key="1">
    <source>
        <dbReference type="SAM" id="SignalP"/>
    </source>
</evidence>
<keyword evidence="1" id="KW-0732">Signal</keyword>
<dbReference type="STRING" id="391625.PPSIR1_07882"/>
<reference evidence="2 3" key="1">
    <citation type="submission" date="2007-06" db="EMBL/GenBank/DDBJ databases">
        <authorList>
            <person name="Shimkets L."/>
            <person name="Ferriera S."/>
            <person name="Johnson J."/>
            <person name="Kravitz S."/>
            <person name="Beeson K."/>
            <person name="Sutton G."/>
            <person name="Rogers Y.-H."/>
            <person name="Friedman R."/>
            <person name="Frazier M."/>
            <person name="Venter J.C."/>
        </authorList>
    </citation>
    <scope>NUCLEOTIDE SEQUENCE [LARGE SCALE GENOMIC DNA]</scope>
    <source>
        <strain evidence="2 3">SIR-1</strain>
    </source>
</reference>
<protein>
    <recommendedName>
        <fullName evidence="4">Outer membrane protein beta-barrel domain-containing protein</fullName>
    </recommendedName>
</protein>
<evidence type="ECO:0008006" key="4">
    <source>
        <dbReference type="Google" id="ProtNLM"/>
    </source>
</evidence>